<accession>A0A2A4MVN9</accession>
<comment type="caution">
    <text evidence="1">The sequence shown here is derived from an EMBL/GenBank/DDBJ whole genome shotgun (WGS) entry which is preliminary data.</text>
</comment>
<dbReference type="Proteomes" id="UP000218172">
    <property type="component" value="Unassembled WGS sequence"/>
</dbReference>
<reference evidence="2" key="1">
    <citation type="submission" date="2017-08" db="EMBL/GenBank/DDBJ databases">
        <title>A dynamic microbial community with high functional redundancy inhabits the cold, oxic subseafloor aquifer.</title>
        <authorList>
            <person name="Tully B.J."/>
            <person name="Wheat C.G."/>
            <person name="Glazer B.T."/>
            <person name="Huber J.A."/>
        </authorList>
    </citation>
    <scope>NUCLEOTIDE SEQUENCE [LARGE SCALE GENOMIC DNA]</scope>
</reference>
<gene>
    <name evidence="1" type="ORF">COC19_00170</name>
</gene>
<evidence type="ECO:0000313" key="1">
    <source>
        <dbReference type="EMBL" id="PCH64121.1"/>
    </source>
</evidence>
<protein>
    <recommendedName>
        <fullName evidence="3">DUF481 domain-containing protein</fullName>
    </recommendedName>
</protein>
<evidence type="ECO:0008006" key="3">
    <source>
        <dbReference type="Google" id="ProtNLM"/>
    </source>
</evidence>
<evidence type="ECO:0000313" key="2">
    <source>
        <dbReference type="Proteomes" id="UP000218172"/>
    </source>
</evidence>
<sequence length="347" mass="40016">MDIDFSALIAATIRQIWSSAASAFKKPHGRTVLSVARVLPWLCVTSAVFAQTPTGLIDEAAIAKPSPWLWLDDRQQRVSKRVATLGSALDDWLAGEVVGEHSNESFLRLRLNQSLDSIDGYDSKFKIGGQLDLPRASERWKLIFNTDTEDLNSLEQNKLDSVNSGVALAGFRFEQKLKDKWRFSHDLGVRARMPIDPFYRFKASYNTDLNKDWSLGFRQRVWHFRSEGWGYLTQVSVDRSLDDNSVLRINTDVKYRDDVNEIEFGQSVAIHRTLGELETLTYELGLFGLNSPNTRINDYYLQTAYRRAIRSDWLILELIPQLIVSRDESWKPQMRMTLNLEMFFFDF</sequence>
<name>A0A2A4MVN9_9GAMM</name>
<organism evidence="1 2">
    <name type="scientific">SAR86 cluster bacterium</name>
    <dbReference type="NCBI Taxonomy" id="2030880"/>
    <lineage>
        <taxon>Bacteria</taxon>
        <taxon>Pseudomonadati</taxon>
        <taxon>Pseudomonadota</taxon>
        <taxon>Gammaproteobacteria</taxon>
        <taxon>SAR86 cluster</taxon>
    </lineage>
</organism>
<dbReference type="EMBL" id="NVQR01000002">
    <property type="protein sequence ID" value="PCH64121.1"/>
    <property type="molecule type" value="Genomic_DNA"/>
</dbReference>
<proteinExistence type="predicted"/>
<dbReference type="AlphaFoldDB" id="A0A2A4MVN9"/>